<name>A0A7J6E140_CANSA</name>
<dbReference type="Proteomes" id="UP000525078">
    <property type="component" value="Unassembled WGS sequence"/>
</dbReference>
<protein>
    <submittedName>
        <fullName evidence="2">Uncharacterized protein</fullName>
    </submittedName>
</protein>
<sequence length="423" mass="48532">MVRDCACPYIGGSSEALQGEKIRVVRKNKSRKQRREIVLVCGKERVTWFLSGAESRRNIRGSKNTLSSSSFENSRDSTPRISSIDFVFFTSAVEFALPLTGSSNSRQEQPIEVGIPSNTIPQISLHKILHHPNIARLEYIGTHPEDHFVRLGFEYVGVDLRKFQRDNPIRARRPKLIKSNRRVIGDKYTVELLVTYEGSRFVVNDLKLPMDTFHRVDFTGTWRRLFSRVKKHIIWGVLKSVTGMQGKKFKDKAHSQREENPLGLIDNEGQAGKSDQYPLTWLKRPSDGSGDGFVTSIRGLFNTQRRKAKAFVLRKMRGEADTDLQGDWSGSDVELSPFARQLTITKLPPPNRKNHFPHHQERPPHLKVILQVEPRHMRIFMTRQASSSMEVRNKLELSKPDSTQVKEIGVGWREHHSLRRILA</sequence>
<dbReference type="PANTHER" id="PTHR15678">
    <property type="entry name" value="ANTIGEN MLAA-22-RELATED"/>
    <property type="match status" value="1"/>
</dbReference>
<dbReference type="EMBL" id="JAATIP010000320">
    <property type="protein sequence ID" value="KAF4352145.1"/>
    <property type="molecule type" value="Genomic_DNA"/>
</dbReference>
<evidence type="ECO:0000256" key="1">
    <source>
        <dbReference type="SAM" id="MobiDB-lite"/>
    </source>
</evidence>
<feature type="region of interest" description="Disordered" evidence="1">
    <location>
        <begin position="248"/>
        <end position="271"/>
    </location>
</feature>
<dbReference type="Pfam" id="PF10344">
    <property type="entry name" value="Hobbit"/>
    <property type="match status" value="1"/>
</dbReference>
<evidence type="ECO:0000313" key="3">
    <source>
        <dbReference type="Proteomes" id="UP000525078"/>
    </source>
</evidence>
<proteinExistence type="predicted"/>
<dbReference type="PANTHER" id="PTHR15678:SF6">
    <property type="entry name" value="BRIDGE-LIKE LIPID TRANSFER PROTEIN FAMILY MEMBER 2"/>
    <property type="match status" value="1"/>
</dbReference>
<reference evidence="2 3" key="1">
    <citation type="journal article" date="2020" name="bioRxiv">
        <title>Sequence and annotation of 42 cannabis genomes reveals extensive copy number variation in cannabinoid synthesis and pathogen resistance genes.</title>
        <authorList>
            <person name="Mckernan K.J."/>
            <person name="Helbert Y."/>
            <person name="Kane L.T."/>
            <person name="Ebling H."/>
            <person name="Zhang L."/>
            <person name="Liu B."/>
            <person name="Eaton Z."/>
            <person name="Mclaughlin S."/>
            <person name="Kingan S."/>
            <person name="Baybayan P."/>
            <person name="Concepcion G."/>
            <person name="Jordan M."/>
            <person name="Riva A."/>
            <person name="Barbazuk W."/>
            <person name="Harkins T."/>
        </authorList>
    </citation>
    <scope>NUCLEOTIDE SEQUENCE [LARGE SCALE GENOMIC DNA]</scope>
    <source>
        <strain evidence="3">cv. Jamaican Lion 4</strain>
        <tissue evidence="2">Leaf</tissue>
    </source>
</reference>
<dbReference type="AlphaFoldDB" id="A0A7J6E140"/>
<evidence type="ECO:0000313" key="2">
    <source>
        <dbReference type="EMBL" id="KAF4352145.1"/>
    </source>
</evidence>
<comment type="caution">
    <text evidence="2">The sequence shown here is derived from an EMBL/GenBank/DDBJ whole genome shotgun (WGS) entry which is preliminary data.</text>
</comment>
<dbReference type="InterPro" id="IPR045167">
    <property type="entry name" value="Hobbit"/>
</dbReference>
<accession>A0A7J6E140</accession>
<organism evidence="2 3">
    <name type="scientific">Cannabis sativa</name>
    <name type="common">Hemp</name>
    <name type="synonym">Marijuana</name>
    <dbReference type="NCBI Taxonomy" id="3483"/>
    <lineage>
        <taxon>Eukaryota</taxon>
        <taxon>Viridiplantae</taxon>
        <taxon>Streptophyta</taxon>
        <taxon>Embryophyta</taxon>
        <taxon>Tracheophyta</taxon>
        <taxon>Spermatophyta</taxon>
        <taxon>Magnoliopsida</taxon>
        <taxon>eudicotyledons</taxon>
        <taxon>Gunneridae</taxon>
        <taxon>Pentapetalae</taxon>
        <taxon>rosids</taxon>
        <taxon>fabids</taxon>
        <taxon>Rosales</taxon>
        <taxon>Cannabaceae</taxon>
        <taxon>Cannabis</taxon>
    </lineage>
</organism>
<gene>
    <name evidence="2" type="ORF">F8388_012269</name>
</gene>